<evidence type="ECO:0000313" key="13">
    <source>
        <dbReference type="EMBL" id="AEE50025.1"/>
    </source>
</evidence>
<protein>
    <submittedName>
        <fullName evidence="13">TonB family protein</fullName>
    </submittedName>
</protein>
<feature type="transmembrane region" description="Helical" evidence="11">
    <location>
        <begin position="64"/>
        <end position="85"/>
    </location>
</feature>
<comment type="subcellular location">
    <subcellularLocation>
        <location evidence="1">Cell inner membrane</location>
        <topology evidence="1">Single-pass membrane protein</topology>
        <orientation evidence="1">Periplasmic side</orientation>
    </subcellularLocation>
</comment>
<keyword evidence="3" id="KW-0813">Transport</keyword>
<evidence type="ECO:0000256" key="6">
    <source>
        <dbReference type="ARBA" id="ARBA00022692"/>
    </source>
</evidence>
<dbReference type="EMBL" id="CP002691">
    <property type="protein sequence ID" value="AEE50025.1"/>
    <property type="molecule type" value="Genomic_DNA"/>
</dbReference>
<dbReference type="STRING" id="760192.Halhy_2140"/>
<evidence type="ECO:0000256" key="4">
    <source>
        <dbReference type="ARBA" id="ARBA00022475"/>
    </source>
</evidence>
<keyword evidence="6 11" id="KW-0812">Transmembrane</keyword>
<evidence type="ECO:0000256" key="11">
    <source>
        <dbReference type="SAM" id="Phobius"/>
    </source>
</evidence>
<accession>F4KRS1</accession>
<dbReference type="PANTHER" id="PTHR33446:SF2">
    <property type="entry name" value="PROTEIN TONB"/>
    <property type="match status" value="1"/>
</dbReference>
<organism evidence="13 14">
    <name type="scientific">Haliscomenobacter hydrossis (strain ATCC 27775 / DSM 1100 / LMG 10767 / O)</name>
    <dbReference type="NCBI Taxonomy" id="760192"/>
    <lineage>
        <taxon>Bacteria</taxon>
        <taxon>Pseudomonadati</taxon>
        <taxon>Bacteroidota</taxon>
        <taxon>Saprospiria</taxon>
        <taxon>Saprospirales</taxon>
        <taxon>Haliscomenobacteraceae</taxon>
        <taxon>Haliscomenobacter</taxon>
    </lineage>
</organism>
<dbReference type="InterPro" id="IPR006260">
    <property type="entry name" value="TonB/TolA_C"/>
</dbReference>
<reference key="2">
    <citation type="submission" date="2011-04" db="EMBL/GenBank/DDBJ databases">
        <title>Complete sequence of chromosome of Haliscomenobacter hydrossis DSM 1100.</title>
        <authorList>
            <consortium name="US DOE Joint Genome Institute (JGI-PGF)"/>
            <person name="Lucas S."/>
            <person name="Han J."/>
            <person name="Lapidus A."/>
            <person name="Bruce D."/>
            <person name="Goodwin L."/>
            <person name="Pitluck S."/>
            <person name="Peters L."/>
            <person name="Kyrpides N."/>
            <person name="Mavromatis K."/>
            <person name="Ivanova N."/>
            <person name="Ovchinnikova G."/>
            <person name="Pagani I."/>
            <person name="Daligault H."/>
            <person name="Detter J.C."/>
            <person name="Han C."/>
            <person name="Land M."/>
            <person name="Hauser L."/>
            <person name="Markowitz V."/>
            <person name="Cheng J.-F."/>
            <person name="Hugenholtz P."/>
            <person name="Woyke T."/>
            <person name="Wu D."/>
            <person name="Verbarg S."/>
            <person name="Frueling A."/>
            <person name="Brambilla E."/>
            <person name="Klenk H.-P."/>
            <person name="Eisen J.A."/>
        </authorList>
    </citation>
    <scope>NUCLEOTIDE SEQUENCE</scope>
    <source>
        <strain>DSM 1100</strain>
    </source>
</reference>
<dbReference type="PROSITE" id="PS52015">
    <property type="entry name" value="TONB_CTD"/>
    <property type="match status" value="1"/>
</dbReference>
<evidence type="ECO:0000256" key="5">
    <source>
        <dbReference type="ARBA" id="ARBA00022519"/>
    </source>
</evidence>
<dbReference type="PANTHER" id="PTHR33446">
    <property type="entry name" value="PROTEIN TONB-RELATED"/>
    <property type="match status" value="1"/>
</dbReference>
<keyword evidence="4" id="KW-1003">Cell membrane</keyword>
<evidence type="ECO:0000256" key="2">
    <source>
        <dbReference type="ARBA" id="ARBA00006555"/>
    </source>
</evidence>
<evidence type="ECO:0000256" key="7">
    <source>
        <dbReference type="ARBA" id="ARBA00022927"/>
    </source>
</evidence>
<evidence type="ECO:0000259" key="12">
    <source>
        <dbReference type="PROSITE" id="PS52015"/>
    </source>
</evidence>
<sequence length="300" mass="33313">MANRQATDPMQGNQDGKKLGATPIAAALPGASPLFQLSWLLEVFRYRNQEYGAYQLRQQYPRHMMWGGLLSLALIGLLYGGTLLANALREKMTLMTVYELPEITPPPAKEEPVTPPPPVVAPPPPARPTIVFLTPKVVDEDEQVEEYEPPTQEDLLNKNPGTVTTAGDPNGVDYLPEEPIEIEAPPAVIEEEKKQVKQPDFFIVVEQMPAFRGSLIQFLSREIRYPDIAKENGIQGTVVIQFLVNEKGQISNPHILKDIGGGCGEEALRVVRSMPEWLPGKQRGVPVKVQMNLPVKFHLE</sequence>
<feature type="region of interest" description="Disordered" evidence="10">
    <location>
        <begin position="147"/>
        <end position="169"/>
    </location>
</feature>
<dbReference type="OrthoDB" id="1039448at2"/>
<evidence type="ECO:0000256" key="3">
    <source>
        <dbReference type="ARBA" id="ARBA00022448"/>
    </source>
</evidence>
<feature type="region of interest" description="Disordered" evidence="10">
    <location>
        <begin position="106"/>
        <end position="125"/>
    </location>
</feature>
<dbReference type="InterPro" id="IPR051045">
    <property type="entry name" value="TonB-dependent_transducer"/>
</dbReference>
<dbReference type="InterPro" id="IPR037682">
    <property type="entry name" value="TonB_C"/>
</dbReference>
<evidence type="ECO:0000256" key="10">
    <source>
        <dbReference type="SAM" id="MobiDB-lite"/>
    </source>
</evidence>
<evidence type="ECO:0000313" key="14">
    <source>
        <dbReference type="Proteomes" id="UP000008461"/>
    </source>
</evidence>
<name>F4KRS1_HALH1</name>
<dbReference type="NCBIfam" id="TIGR01352">
    <property type="entry name" value="tonB_Cterm"/>
    <property type="match status" value="1"/>
</dbReference>
<keyword evidence="14" id="KW-1185">Reference proteome</keyword>
<proteinExistence type="inferred from homology"/>
<dbReference type="SUPFAM" id="SSF74653">
    <property type="entry name" value="TolA/TonB C-terminal domain"/>
    <property type="match status" value="1"/>
</dbReference>
<reference evidence="13 14" key="1">
    <citation type="journal article" date="2011" name="Stand. Genomic Sci.">
        <title>Complete genome sequence of Haliscomenobacter hydrossis type strain (O).</title>
        <authorList>
            <consortium name="US DOE Joint Genome Institute (JGI-PGF)"/>
            <person name="Daligault H."/>
            <person name="Lapidus A."/>
            <person name="Zeytun A."/>
            <person name="Nolan M."/>
            <person name="Lucas S."/>
            <person name="Del Rio T.G."/>
            <person name="Tice H."/>
            <person name="Cheng J.F."/>
            <person name="Tapia R."/>
            <person name="Han C."/>
            <person name="Goodwin L."/>
            <person name="Pitluck S."/>
            <person name="Liolios K."/>
            <person name="Pagani I."/>
            <person name="Ivanova N."/>
            <person name="Huntemann M."/>
            <person name="Mavromatis K."/>
            <person name="Mikhailova N."/>
            <person name="Pati A."/>
            <person name="Chen A."/>
            <person name="Palaniappan K."/>
            <person name="Land M."/>
            <person name="Hauser L."/>
            <person name="Brambilla E.M."/>
            <person name="Rohde M."/>
            <person name="Verbarg S."/>
            <person name="Goker M."/>
            <person name="Bristow J."/>
            <person name="Eisen J.A."/>
            <person name="Markowitz V."/>
            <person name="Hugenholtz P."/>
            <person name="Kyrpides N.C."/>
            <person name="Klenk H.P."/>
            <person name="Woyke T."/>
        </authorList>
    </citation>
    <scope>NUCLEOTIDE SEQUENCE [LARGE SCALE GENOMIC DNA]</scope>
    <source>
        <strain evidence="14">ATCC 27775 / DSM 1100 / LMG 10767 / O</strain>
    </source>
</reference>
<dbReference type="GO" id="GO:0031992">
    <property type="term" value="F:energy transducer activity"/>
    <property type="evidence" value="ECO:0007669"/>
    <property type="project" value="TreeGrafter"/>
</dbReference>
<dbReference type="AlphaFoldDB" id="F4KRS1"/>
<dbReference type="RefSeq" id="WP_013764578.1">
    <property type="nucleotide sequence ID" value="NC_015510.1"/>
</dbReference>
<dbReference type="Gene3D" id="3.30.1150.10">
    <property type="match status" value="1"/>
</dbReference>
<dbReference type="GO" id="GO:0015031">
    <property type="term" value="P:protein transport"/>
    <property type="evidence" value="ECO:0007669"/>
    <property type="project" value="UniProtKB-KW"/>
</dbReference>
<dbReference type="HOGENOM" id="CLU_065795_0_0_10"/>
<evidence type="ECO:0000256" key="9">
    <source>
        <dbReference type="ARBA" id="ARBA00023136"/>
    </source>
</evidence>
<keyword evidence="9 11" id="KW-0472">Membrane</keyword>
<dbReference type="eggNOG" id="COG0810">
    <property type="taxonomic scope" value="Bacteria"/>
</dbReference>
<evidence type="ECO:0000256" key="1">
    <source>
        <dbReference type="ARBA" id="ARBA00004383"/>
    </source>
</evidence>
<feature type="domain" description="TonB C-terminal" evidence="12">
    <location>
        <begin position="210"/>
        <end position="300"/>
    </location>
</feature>
<dbReference type="GO" id="GO:0098797">
    <property type="term" value="C:plasma membrane protein complex"/>
    <property type="evidence" value="ECO:0007669"/>
    <property type="project" value="TreeGrafter"/>
</dbReference>
<keyword evidence="8 11" id="KW-1133">Transmembrane helix</keyword>
<keyword evidence="5" id="KW-0997">Cell inner membrane</keyword>
<dbReference type="Pfam" id="PF03544">
    <property type="entry name" value="TonB_C"/>
    <property type="match status" value="1"/>
</dbReference>
<dbReference type="KEGG" id="hhy:Halhy_2140"/>
<evidence type="ECO:0000256" key="8">
    <source>
        <dbReference type="ARBA" id="ARBA00022989"/>
    </source>
</evidence>
<dbReference type="GO" id="GO:0055085">
    <property type="term" value="P:transmembrane transport"/>
    <property type="evidence" value="ECO:0007669"/>
    <property type="project" value="InterPro"/>
</dbReference>
<gene>
    <name evidence="13" type="ordered locus">Halhy_2140</name>
</gene>
<comment type="similarity">
    <text evidence="2">Belongs to the TonB family.</text>
</comment>
<keyword evidence="7" id="KW-0653">Protein transport</keyword>
<dbReference type="Proteomes" id="UP000008461">
    <property type="component" value="Chromosome"/>
</dbReference>